<accession>A0A0H2S7G7</accession>
<dbReference type="Proteomes" id="UP000053477">
    <property type="component" value="Unassembled WGS sequence"/>
</dbReference>
<keyword evidence="2" id="KW-1185">Reference proteome</keyword>
<gene>
    <name evidence="1" type="ORF">SCHPADRAFT_396853</name>
</gene>
<dbReference type="STRING" id="27342.A0A0H2S7G7"/>
<proteinExistence type="predicted"/>
<reference evidence="1 2" key="1">
    <citation type="submission" date="2015-04" db="EMBL/GenBank/DDBJ databases">
        <title>Complete genome sequence of Schizopora paradoxa KUC8140, a cosmopolitan wood degrader in East Asia.</title>
        <authorList>
            <consortium name="DOE Joint Genome Institute"/>
            <person name="Min B."/>
            <person name="Park H."/>
            <person name="Jang Y."/>
            <person name="Kim J.-J."/>
            <person name="Kim K.H."/>
            <person name="Pangilinan J."/>
            <person name="Lipzen A."/>
            <person name="Riley R."/>
            <person name="Grigoriev I.V."/>
            <person name="Spatafora J.W."/>
            <person name="Choi I.-G."/>
        </authorList>
    </citation>
    <scope>NUCLEOTIDE SEQUENCE [LARGE SCALE GENOMIC DNA]</scope>
    <source>
        <strain evidence="1 2">KUC8140</strain>
    </source>
</reference>
<dbReference type="OrthoDB" id="276151at2759"/>
<protein>
    <recommendedName>
        <fullName evidence="3">Pentacotripeptide-repeat region of PRORP domain-containing protein</fullName>
    </recommendedName>
</protein>
<name>A0A0H2S7G7_9AGAM</name>
<evidence type="ECO:0000313" key="1">
    <source>
        <dbReference type="EMBL" id="KLO12811.1"/>
    </source>
</evidence>
<evidence type="ECO:0008006" key="3">
    <source>
        <dbReference type="Google" id="ProtNLM"/>
    </source>
</evidence>
<evidence type="ECO:0000313" key="2">
    <source>
        <dbReference type="Proteomes" id="UP000053477"/>
    </source>
</evidence>
<dbReference type="AlphaFoldDB" id="A0A0H2S7G7"/>
<dbReference type="EMBL" id="KQ085970">
    <property type="protein sequence ID" value="KLO12811.1"/>
    <property type="molecule type" value="Genomic_DNA"/>
</dbReference>
<sequence length="611" mass="69674">MLRNAGHLLALRHFVAGRNGCRTTSKTFSTSQRTNFAMAAPLDSSSVERENKIRWTSRYEEKLMKQKMEDLLDSLRRERPNPSRTWGCYVDVLQTVGLERIPIEVHRSTLRKCLPDTKQLRIATARRMQARNFPKRPHIFEDRIVEVMKNIRSAGGSLDLDDYHFILEQYAAVGHYNGAFNILKDMEQAHMETRAQSYGLCLRSIAHRLSLPYPSDEELRIRSECSDVSTEILSRMAASGKKITPVILDFTLRILKDTKDTNSFEALLKSAYGIDLSYPDHHALEEGPSKSYYPISTSTLTTIVDFFGRENSMSKMVLAFEVLSNPLPQNSAVYDEEEEDYVPSISTPPLPTAQPNISTYIAMIRSCALNRNAVLARHYVLEAIDKERAQDDQLRLDLAQTATAEVRNPTVSVNRALLLPVLGLANRSGDASLMRWLMAANRRAFRRKREDIEFYTSLLEKEHPSPQSASQGEESQLSNLNLNLETEAPPTTFFTPNTVDESSTIHALDVDLESAAPPPVHQPFDLKFHVHLLQTDLYDLRALDTVIAKCYDRLCNRTREMLDRRVERGQGIYLRHEKGRVRVDEAKWKEIRDSVPRISQRTSKPNVEPQS</sequence>
<dbReference type="InParanoid" id="A0A0H2S7G7"/>
<organism evidence="1 2">
    <name type="scientific">Schizopora paradoxa</name>
    <dbReference type="NCBI Taxonomy" id="27342"/>
    <lineage>
        <taxon>Eukaryota</taxon>
        <taxon>Fungi</taxon>
        <taxon>Dikarya</taxon>
        <taxon>Basidiomycota</taxon>
        <taxon>Agaricomycotina</taxon>
        <taxon>Agaricomycetes</taxon>
        <taxon>Hymenochaetales</taxon>
        <taxon>Schizoporaceae</taxon>
        <taxon>Schizopora</taxon>
    </lineage>
</organism>